<accession>A0A7C4LK33</accession>
<feature type="compositionally biased region" description="Polar residues" evidence="2">
    <location>
        <begin position="137"/>
        <end position="158"/>
    </location>
</feature>
<dbReference type="AlphaFoldDB" id="A0A7C4LK33"/>
<dbReference type="PROSITE" id="PS50110">
    <property type="entry name" value="RESPONSE_REGULATORY"/>
    <property type="match status" value="1"/>
</dbReference>
<proteinExistence type="predicted"/>
<sequence length="272" mass="29839">MKVLVVDDVGFMRHYLERLLRQNGYQVCTAASASEALQILKSENAIEVVLTDLMMPGMDGIALFKAARTIDRFNDSGPLPPPAFLLITAMRPTLTSPRQDANLFKEAIDLGFVDVLLKPVDQALLLRRLRELRRQRSGGSESTDAPGTVTPDSPSDWSSVLQVHQAHAERLYEATDRTVLLQFRDQVLKQAAHVKELLKKVEQRASEEQQFAKTLQSLREAADSVLAAKNESALLAICEQLEARARQIKQKLTGPAGGAEATPAEAASGEPS</sequence>
<protein>
    <submittedName>
        <fullName evidence="4">Response regulator</fullName>
    </submittedName>
</protein>
<evidence type="ECO:0000313" key="4">
    <source>
        <dbReference type="EMBL" id="HGT38634.1"/>
    </source>
</evidence>
<dbReference type="InterPro" id="IPR011006">
    <property type="entry name" value="CheY-like_superfamily"/>
</dbReference>
<dbReference type="SMART" id="SM00448">
    <property type="entry name" value="REC"/>
    <property type="match status" value="1"/>
</dbReference>
<evidence type="ECO:0000256" key="2">
    <source>
        <dbReference type="SAM" id="MobiDB-lite"/>
    </source>
</evidence>
<evidence type="ECO:0000256" key="1">
    <source>
        <dbReference type="PROSITE-ProRule" id="PRU00169"/>
    </source>
</evidence>
<dbReference type="Gene3D" id="3.40.50.2300">
    <property type="match status" value="1"/>
</dbReference>
<evidence type="ECO:0000259" key="3">
    <source>
        <dbReference type="PROSITE" id="PS50110"/>
    </source>
</evidence>
<keyword evidence="1" id="KW-0597">Phosphoprotein</keyword>
<dbReference type="PANTHER" id="PTHR43874:SF7">
    <property type="entry name" value="TWO-COMPONENT RESPONSE REGULATOR ARR10"/>
    <property type="match status" value="1"/>
</dbReference>
<feature type="compositionally biased region" description="Low complexity" evidence="2">
    <location>
        <begin position="258"/>
        <end position="272"/>
    </location>
</feature>
<feature type="modified residue" description="4-aspartylphosphate" evidence="1">
    <location>
        <position position="52"/>
    </location>
</feature>
<name>A0A7C4LK33_9PLAN</name>
<dbReference type="InterPro" id="IPR045279">
    <property type="entry name" value="ARR-like"/>
</dbReference>
<organism evidence="4">
    <name type="scientific">Schlesneria paludicola</name>
    <dbReference type="NCBI Taxonomy" id="360056"/>
    <lineage>
        <taxon>Bacteria</taxon>
        <taxon>Pseudomonadati</taxon>
        <taxon>Planctomycetota</taxon>
        <taxon>Planctomycetia</taxon>
        <taxon>Planctomycetales</taxon>
        <taxon>Planctomycetaceae</taxon>
        <taxon>Schlesneria</taxon>
    </lineage>
</organism>
<dbReference type="PANTHER" id="PTHR43874">
    <property type="entry name" value="TWO-COMPONENT RESPONSE REGULATOR"/>
    <property type="match status" value="1"/>
</dbReference>
<feature type="region of interest" description="Disordered" evidence="2">
    <location>
        <begin position="135"/>
        <end position="158"/>
    </location>
</feature>
<dbReference type="GO" id="GO:0000160">
    <property type="term" value="P:phosphorelay signal transduction system"/>
    <property type="evidence" value="ECO:0007669"/>
    <property type="project" value="InterPro"/>
</dbReference>
<feature type="domain" description="Response regulatory" evidence="3">
    <location>
        <begin position="2"/>
        <end position="133"/>
    </location>
</feature>
<dbReference type="EMBL" id="DSVQ01000011">
    <property type="protein sequence ID" value="HGT38634.1"/>
    <property type="molecule type" value="Genomic_DNA"/>
</dbReference>
<dbReference type="GO" id="GO:0009736">
    <property type="term" value="P:cytokinin-activated signaling pathway"/>
    <property type="evidence" value="ECO:0007669"/>
    <property type="project" value="InterPro"/>
</dbReference>
<dbReference type="Pfam" id="PF00072">
    <property type="entry name" value="Response_reg"/>
    <property type="match status" value="1"/>
</dbReference>
<dbReference type="SUPFAM" id="SSF52172">
    <property type="entry name" value="CheY-like"/>
    <property type="match status" value="1"/>
</dbReference>
<feature type="region of interest" description="Disordered" evidence="2">
    <location>
        <begin position="252"/>
        <end position="272"/>
    </location>
</feature>
<gene>
    <name evidence="4" type="ORF">ENS64_05140</name>
</gene>
<dbReference type="InterPro" id="IPR001789">
    <property type="entry name" value="Sig_transdc_resp-reg_receiver"/>
</dbReference>
<comment type="caution">
    <text evidence="4">The sequence shown here is derived from an EMBL/GenBank/DDBJ whole genome shotgun (WGS) entry which is preliminary data.</text>
</comment>
<reference evidence="4" key="1">
    <citation type="journal article" date="2020" name="mSystems">
        <title>Genome- and Community-Level Interaction Insights into Carbon Utilization and Element Cycling Functions of Hydrothermarchaeota in Hydrothermal Sediment.</title>
        <authorList>
            <person name="Zhou Z."/>
            <person name="Liu Y."/>
            <person name="Xu W."/>
            <person name="Pan J."/>
            <person name="Luo Z.H."/>
            <person name="Li M."/>
        </authorList>
    </citation>
    <scope>NUCLEOTIDE SEQUENCE [LARGE SCALE GENOMIC DNA]</scope>
    <source>
        <strain evidence="4">SpSt-508</strain>
    </source>
</reference>